<dbReference type="GeneID" id="54290012"/>
<dbReference type="Gene3D" id="3.40.1110.10">
    <property type="entry name" value="Calcium-transporting ATPase, cytoplasmic domain N"/>
    <property type="match status" value="1"/>
</dbReference>
<dbReference type="InterPro" id="IPR023299">
    <property type="entry name" value="ATPase_P-typ_cyto_dom_N"/>
</dbReference>
<dbReference type="InterPro" id="IPR023298">
    <property type="entry name" value="ATPase_P-typ_TM_dom_sf"/>
</dbReference>
<comment type="subcellular location">
    <subcellularLocation>
        <location evidence="1 6">Membrane</location>
    </subcellularLocation>
</comment>
<dbReference type="PANTHER" id="PTHR46594:SF4">
    <property type="entry name" value="P-TYPE CATION-TRANSPORTING ATPASE"/>
    <property type="match status" value="1"/>
</dbReference>
<reference evidence="9" key="1">
    <citation type="journal article" date="2020" name="Stud. Mycol.">
        <title>101 Dothideomycetes genomes: a test case for predicting lifestyles and emergence of pathogens.</title>
        <authorList>
            <person name="Haridas S."/>
            <person name="Albert R."/>
            <person name="Binder M."/>
            <person name="Bloem J."/>
            <person name="Labutti K."/>
            <person name="Salamov A."/>
            <person name="Andreopoulos B."/>
            <person name="Baker S."/>
            <person name="Barry K."/>
            <person name="Bills G."/>
            <person name="Bluhm B."/>
            <person name="Cannon C."/>
            <person name="Castanera R."/>
            <person name="Culley D."/>
            <person name="Daum C."/>
            <person name="Ezra D."/>
            <person name="Gonzalez J."/>
            <person name="Henrissat B."/>
            <person name="Kuo A."/>
            <person name="Liang C."/>
            <person name="Lipzen A."/>
            <person name="Lutzoni F."/>
            <person name="Magnuson J."/>
            <person name="Mondo S."/>
            <person name="Nolan M."/>
            <person name="Ohm R."/>
            <person name="Pangilinan J."/>
            <person name="Park H.-J."/>
            <person name="Ramirez L."/>
            <person name="Alfaro M."/>
            <person name="Sun H."/>
            <person name="Tritt A."/>
            <person name="Yoshinaga Y."/>
            <person name="Zwiers L.-H."/>
            <person name="Turgeon B."/>
            <person name="Goodwin S."/>
            <person name="Spatafora J."/>
            <person name="Crous P."/>
            <person name="Grigoriev I."/>
        </authorList>
    </citation>
    <scope>NUCLEOTIDE SEQUENCE</scope>
    <source>
        <strain evidence="9">CBS 175.79</strain>
    </source>
</reference>
<dbReference type="EMBL" id="ML978066">
    <property type="protein sequence ID" value="KAF2020771.1"/>
    <property type="molecule type" value="Genomic_DNA"/>
</dbReference>
<dbReference type="GO" id="GO:0016020">
    <property type="term" value="C:membrane"/>
    <property type="evidence" value="ECO:0007669"/>
    <property type="project" value="UniProtKB-SubCell"/>
</dbReference>
<dbReference type="AlphaFoldDB" id="A0A6A5Y7Q1"/>
<feature type="domain" description="P-type ATPase A" evidence="7">
    <location>
        <begin position="326"/>
        <end position="414"/>
    </location>
</feature>
<dbReference type="Gene3D" id="3.30.70.100">
    <property type="match status" value="1"/>
</dbReference>
<dbReference type="InterPro" id="IPR018303">
    <property type="entry name" value="ATPase_P-typ_P_site"/>
</dbReference>
<dbReference type="PANTHER" id="PTHR46594">
    <property type="entry name" value="P-TYPE CATION-TRANSPORTING ATPASE"/>
    <property type="match status" value="1"/>
</dbReference>
<evidence type="ECO:0000256" key="3">
    <source>
        <dbReference type="ARBA" id="ARBA00022723"/>
    </source>
</evidence>
<dbReference type="Pfam" id="PF00122">
    <property type="entry name" value="E1-E2_ATPase"/>
    <property type="match status" value="1"/>
</dbReference>
<keyword evidence="5 6" id="KW-0472">Membrane</keyword>
<organism evidence="9 10">
    <name type="scientific">Aaosphaeria arxii CBS 175.79</name>
    <dbReference type="NCBI Taxonomy" id="1450172"/>
    <lineage>
        <taxon>Eukaryota</taxon>
        <taxon>Fungi</taxon>
        <taxon>Dikarya</taxon>
        <taxon>Ascomycota</taxon>
        <taxon>Pezizomycotina</taxon>
        <taxon>Dothideomycetes</taxon>
        <taxon>Pleosporomycetidae</taxon>
        <taxon>Pleosporales</taxon>
        <taxon>Pleosporales incertae sedis</taxon>
        <taxon>Aaosphaeria</taxon>
    </lineage>
</organism>
<dbReference type="InterPro" id="IPR059000">
    <property type="entry name" value="ATPase_P-type_domA"/>
</dbReference>
<evidence type="ECO:0000313" key="9">
    <source>
        <dbReference type="EMBL" id="KAF2020771.1"/>
    </source>
</evidence>
<dbReference type="InterPro" id="IPR023214">
    <property type="entry name" value="HAD_sf"/>
</dbReference>
<dbReference type="NCBIfam" id="TIGR01494">
    <property type="entry name" value="ATPase_P-type"/>
    <property type="match status" value="2"/>
</dbReference>
<protein>
    <submittedName>
        <fullName evidence="9">Heavy metal translocatin</fullName>
    </submittedName>
</protein>
<evidence type="ECO:0000259" key="8">
    <source>
        <dbReference type="Pfam" id="PF24534"/>
    </source>
</evidence>
<proteinExistence type="inferred from homology"/>
<dbReference type="GO" id="GO:0016887">
    <property type="term" value="F:ATP hydrolysis activity"/>
    <property type="evidence" value="ECO:0007669"/>
    <property type="project" value="InterPro"/>
</dbReference>
<dbReference type="GO" id="GO:0019829">
    <property type="term" value="F:ATPase-coupled monoatomic cation transmembrane transporter activity"/>
    <property type="evidence" value="ECO:0007669"/>
    <property type="project" value="InterPro"/>
</dbReference>
<dbReference type="PROSITE" id="PS00154">
    <property type="entry name" value="ATPASE_E1_E2"/>
    <property type="match status" value="1"/>
</dbReference>
<dbReference type="InterPro" id="IPR008250">
    <property type="entry name" value="ATPase_P-typ_transduc_dom_A_sf"/>
</dbReference>
<dbReference type="InterPro" id="IPR027256">
    <property type="entry name" value="P-typ_ATPase_IB"/>
</dbReference>
<dbReference type="InterPro" id="IPR036163">
    <property type="entry name" value="HMA_dom_sf"/>
</dbReference>
<dbReference type="InterPro" id="IPR056236">
    <property type="entry name" value="HMA_PCA1"/>
</dbReference>
<evidence type="ECO:0000256" key="2">
    <source>
        <dbReference type="ARBA" id="ARBA00022692"/>
    </source>
</evidence>
<feature type="transmembrane region" description="Helical" evidence="6">
    <location>
        <begin position="472"/>
        <end position="498"/>
    </location>
</feature>
<keyword evidence="2 6" id="KW-0812">Transmembrane</keyword>
<keyword evidence="10" id="KW-1185">Reference proteome</keyword>
<evidence type="ECO:0000256" key="4">
    <source>
        <dbReference type="ARBA" id="ARBA00022989"/>
    </source>
</evidence>
<feature type="transmembrane region" description="Helical" evidence="6">
    <location>
        <begin position="804"/>
        <end position="826"/>
    </location>
</feature>
<dbReference type="SUPFAM" id="SSF56784">
    <property type="entry name" value="HAD-like"/>
    <property type="match status" value="1"/>
</dbReference>
<feature type="transmembrane region" description="Helical" evidence="6">
    <location>
        <begin position="430"/>
        <end position="452"/>
    </location>
</feature>
<keyword evidence="3 6" id="KW-0479">Metal-binding</keyword>
<dbReference type="PRINTS" id="PR00119">
    <property type="entry name" value="CATATPASE"/>
</dbReference>
<dbReference type="Pfam" id="PF00702">
    <property type="entry name" value="Hydrolase"/>
    <property type="match status" value="1"/>
</dbReference>
<dbReference type="SUPFAM" id="SSF81653">
    <property type="entry name" value="Calcium ATPase, transduction domain A"/>
    <property type="match status" value="1"/>
</dbReference>
<dbReference type="OrthoDB" id="432719at2759"/>
<comment type="similarity">
    <text evidence="6">Belongs to the cation transport ATPase (P-type) (TC 3.A.3) family. Type IB subfamily.</text>
</comment>
<dbReference type="SUPFAM" id="SSF55008">
    <property type="entry name" value="HMA, heavy metal-associated domain"/>
    <property type="match status" value="1"/>
</dbReference>
<dbReference type="RefSeq" id="XP_033389110.1">
    <property type="nucleotide sequence ID" value="XM_033532615.1"/>
</dbReference>
<dbReference type="InterPro" id="IPR006121">
    <property type="entry name" value="HMA_dom"/>
</dbReference>
<accession>A0A6A5Y7Q1</accession>
<feature type="domain" description="PCA1 HMA heavy metal-associated" evidence="8">
    <location>
        <begin position="128"/>
        <end position="154"/>
    </location>
</feature>
<keyword evidence="6" id="KW-0547">Nucleotide-binding</keyword>
<evidence type="ECO:0000256" key="6">
    <source>
        <dbReference type="RuleBase" id="RU362081"/>
    </source>
</evidence>
<name>A0A6A5Y7Q1_9PLEO</name>
<dbReference type="InterPro" id="IPR036412">
    <property type="entry name" value="HAD-like_sf"/>
</dbReference>
<dbReference type="GO" id="GO:0005524">
    <property type="term" value="F:ATP binding"/>
    <property type="evidence" value="ECO:0007669"/>
    <property type="project" value="UniProtKB-UniRule"/>
</dbReference>
<feature type="transmembrane region" description="Helical" evidence="6">
    <location>
        <begin position="781"/>
        <end position="798"/>
    </location>
</feature>
<dbReference type="InterPro" id="IPR001757">
    <property type="entry name" value="P_typ_ATPase"/>
</dbReference>
<dbReference type="Pfam" id="PF24534">
    <property type="entry name" value="HMA_PCA1"/>
    <property type="match status" value="1"/>
</dbReference>
<keyword evidence="6" id="KW-0067">ATP-binding</keyword>
<evidence type="ECO:0000256" key="5">
    <source>
        <dbReference type="ARBA" id="ARBA00023136"/>
    </source>
</evidence>
<dbReference type="Gene3D" id="3.40.50.1000">
    <property type="entry name" value="HAD superfamily/HAD-like"/>
    <property type="match status" value="1"/>
</dbReference>
<dbReference type="Proteomes" id="UP000799778">
    <property type="component" value="Unassembled WGS sequence"/>
</dbReference>
<sequence length="843" mass="92578">MGLEREKDGGSALNNSEIDLECGPEILERVVLTVSGLKCGCCETGISKALRQYPAVANSQVNIVLARVEFDLDVSRSSVPAVISYLSKSTGYTYAVHEQPTGQILDLLVADPTDIHHAGRPYGFPSLKTVRIHYDASRIGARDVFEYYQHLAPNQDIRLAQAEPSGSSAVGLEETKRAFSLFIVTLLMTIPVLVFAWSHTRGIIYDHLSLALATIVQAVALEEFVPSGLRTLVHSHLFNMDLLIALSTSMAYVFSVVSYAFLIAGRPLEIGSFFETSTLLTVLILLGRTISEFSRLKAARLVSVRSLQSNYALILEPGGPIGPTREVRQIDARLLQYCDIINVPPHTRIVTDGKVLYGGSEVDESMTTGETVPVAKGLGQYVRAGTINGTGQLIVAITKLPHENSISTIAKMVEDAEFTKPKIQVLADQVAEWFVPVISIIGIVVFLLWMFISHFHYHDDWQRSTMIAITYTIATLIVSCPCAIGLAVPMVVLIAGGVSARYGIIFRDPQKLEVARGITDVVFDKTGTLTSGTLQVIEATFHNDRSDLKAMISGLLENDKHPVARGVVSWLRDETWKDGHNRLYPVTMRDIKSAPGCGVMGVCELNNLEIRAGNPEWLGLSVLDNHDTQLCITIDGEHSATFRLRDTVRPNANSVIQRLLDRGLVVHMISGDGEGAVNDIAHTIGIPKSHTRWRTKPGDKKDYIHDIQCKGGVVLFCGDGTNDSVALKQADVGVHINQGSDVAKSAADVILMTARLYDILILLDLSQAAYTRIMLNFGWSFIYNILAVLMAAGAFVKFRIDPRWAGLGELVSVVPVIIIAFQLRWIDFAQEYRGMEWRQGDEN</sequence>
<evidence type="ECO:0000313" key="10">
    <source>
        <dbReference type="Proteomes" id="UP000799778"/>
    </source>
</evidence>
<dbReference type="GO" id="GO:0046872">
    <property type="term" value="F:metal ion binding"/>
    <property type="evidence" value="ECO:0007669"/>
    <property type="project" value="UniProtKB-KW"/>
</dbReference>
<keyword evidence="4 6" id="KW-1133">Transmembrane helix</keyword>
<dbReference type="Gene3D" id="2.70.150.10">
    <property type="entry name" value="Calcium-transporting ATPase, cytoplasmic transduction domain A"/>
    <property type="match status" value="1"/>
</dbReference>
<dbReference type="CDD" id="cd00371">
    <property type="entry name" value="HMA"/>
    <property type="match status" value="1"/>
</dbReference>
<dbReference type="SUPFAM" id="SSF81665">
    <property type="entry name" value="Calcium ATPase, transmembrane domain M"/>
    <property type="match status" value="1"/>
</dbReference>
<dbReference type="NCBIfam" id="TIGR01525">
    <property type="entry name" value="ATPase-IB_hvy"/>
    <property type="match status" value="1"/>
</dbReference>
<feature type="transmembrane region" description="Helical" evidence="6">
    <location>
        <begin position="242"/>
        <end position="264"/>
    </location>
</feature>
<feature type="transmembrane region" description="Helical" evidence="6">
    <location>
        <begin position="178"/>
        <end position="197"/>
    </location>
</feature>
<evidence type="ECO:0000256" key="1">
    <source>
        <dbReference type="ARBA" id="ARBA00004370"/>
    </source>
</evidence>
<gene>
    <name evidence="9" type="ORF">BU24DRAFT_469554</name>
</gene>
<evidence type="ECO:0000259" key="7">
    <source>
        <dbReference type="Pfam" id="PF00122"/>
    </source>
</evidence>